<organism evidence="3 4">
    <name type="scientific">Monosiga brevicollis</name>
    <name type="common">Choanoflagellate</name>
    <dbReference type="NCBI Taxonomy" id="81824"/>
    <lineage>
        <taxon>Eukaryota</taxon>
        <taxon>Choanoflagellata</taxon>
        <taxon>Craspedida</taxon>
        <taxon>Salpingoecidae</taxon>
        <taxon>Monosiga</taxon>
    </lineage>
</organism>
<name>A9V2W2_MONBE</name>
<evidence type="ECO:0000313" key="3">
    <source>
        <dbReference type="EMBL" id="EDQ87955.1"/>
    </source>
</evidence>
<evidence type="ECO:0000256" key="1">
    <source>
        <dbReference type="SAM" id="MobiDB-lite"/>
    </source>
</evidence>
<reference evidence="3 4" key="1">
    <citation type="journal article" date="2008" name="Nature">
        <title>The genome of the choanoflagellate Monosiga brevicollis and the origin of metazoans.</title>
        <authorList>
            <consortium name="JGI Sequencing"/>
            <person name="King N."/>
            <person name="Westbrook M.J."/>
            <person name="Young S.L."/>
            <person name="Kuo A."/>
            <person name="Abedin M."/>
            <person name="Chapman J."/>
            <person name="Fairclough S."/>
            <person name="Hellsten U."/>
            <person name="Isogai Y."/>
            <person name="Letunic I."/>
            <person name="Marr M."/>
            <person name="Pincus D."/>
            <person name="Putnam N."/>
            <person name="Rokas A."/>
            <person name="Wright K.J."/>
            <person name="Zuzow R."/>
            <person name="Dirks W."/>
            <person name="Good M."/>
            <person name="Goodstein D."/>
            <person name="Lemons D."/>
            <person name="Li W."/>
            <person name="Lyons J.B."/>
            <person name="Morris A."/>
            <person name="Nichols S."/>
            <person name="Richter D.J."/>
            <person name="Salamov A."/>
            <person name="Bork P."/>
            <person name="Lim W.A."/>
            <person name="Manning G."/>
            <person name="Miller W.T."/>
            <person name="McGinnis W."/>
            <person name="Shapiro H."/>
            <person name="Tjian R."/>
            <person name="Grigoriev I.V."/>
            <person name="Rokhsar D."/>
        </authorList>
    </citation>
    <scope>NUCLEOTIDE SEQUENCE [LARGE SCALE GENOMIC DNA]</scope>
    <source>
        <strain evidence="4">MX1 / ATCC 50154</strain>
    </source>
</reference>
<dbReference type="Proteomes" id="UP000001357">
    <property type="component" value="Unassembled WGS sequence"/>
</dbReference>
<feature type="compositionally biased region" description="Basic and acidic residues" evidence="1">
    <location>
        <begin position="427"/>
        <end position="441"/>
    </location>
</feature>
<dbReference type="InterPro" id="IPR015940">
    <property type="entry name" value="UBA"/>
</dbReference>
<dbReference type="Pfam" id="PF00627">
    <property type="entry name" value="UBA"/>
    <property type="match status" value="1"/>
</dbReference>
<sequence length="477" mass="52837">MKLVVYNLEAEPVELQVDGQDTCQQLLVRLSKLGLAQDDCQLVPLSAPSRGVIPLDSVAVQHQTLSQAGLQDQDHLSITPSLNWSPKPVPEPKPITSMQMRRFTMSLTATNRGNRTGRTLKAHKPRFGGQELDFHGQLMAVVSTMHSLACQLQQELGVYTPEEDATPEDATDEDATPFDPRSTVNEVWSCVGCYRSHVCMNVEAALVWLLDTEADPSLDRPITPPPKPVVLRSGQRFQPDAAAYQNLMEMGFSHDNVVAALQLTRNNRPQAIHLLLSGADLEAQAEALQNVKAEPDNPIILKILDDPLVLDSLRLPRLREAFEQILQDVQTAPALLNDGLVGSALIRIVKLVQSYEEEEEEEEEIPSAAASTEEPMQVAEADHHQTAGEFTSSPPMREPSRRFLLRSPTGEEPAHFFPSSDEESDDAERFWDSLVDRHAEESSPWQLASPVDEALDTDADEDDQNADHDEGRDVDMS</sequence>
<dbReference type="CDD" id="cd14304">
    <property type="entry name" value="UBA2_KPC2"/>
    <property type="match status" value="1"/>
</dbReference>
<dbReference type="EMBL" id="CH991556">
    <property type="protein sequence ID" value="EDQ87955.1"/>
    <property type="molecule type" value="Genomic_DNA"/>
</dbReference>
<dbReference type="SUPFAM" id="SSF46934">
    <property type="entry name" value="UBA-like"/>
    <property type="match status" value="1"/>
</dbReference>
<feature type="compositionally biased region" description="Basic and acidic residues" evidence="1">
    <location>
        <begin position="465"/>
        <end position="477"/>
    </location>
</feature>
<dbReference type="InterPro" id="IPR052476">
    <property type="entry name" value="UBAC1"/>
</dbReference>
<proteinExistence type="predicted"/>
<keyword evidence="4" id="KW-1185">Reference proteome</keyword>
<gene>
    <name evidence="3" type="ORF">MONBRDRAFT_32986</name>
</gene>
<protein>
    <recommendedName>
        <fullName evidence="2">UBA domain-containing protein</fullName>
    </recommendedName>
</protein>
<dbReference type="KEGG" id="mbr:MONBRDRAFT_32986"/>
<dbReference type="RefSeq" id="XP_001747031.1">
    <property type="nucleotide sequence ID" value="XM_001746979.1"/>
</dbReference>
<dbReference type="GO" id="GO:0000151">
    <property type="term" value="C:ubiquitin ligase complex"/>
    <property type="evidence" value="ECO:0000318"/>
    <property type="project" value="GO_Central"/>
</dbReference>
<dbReference type="InParanoid" id="A9V2W2"/>
<dbReference type="STRING" id="81824.A9V2W2"/>
<dbReference type="Gene3D" id="1.10.8.10">
    <property type="entry name" value="DNA helicase RuvA subunit, C-terminal domain"/>
    <property type="match status" value="1"/>
</dbReference>
<dbReference type="SMART" id="SM00165">
    <property type="entry name" value="UBA"/>
    <property type="match status" value="1"/>
</dbReference>
<dbReference type="PROSITE" id="PS50030">
    <property type="entry name" value="UBA"/>
    <property type="match status" value="1"/>
</dbReference>
<feature type="compositionally biased region" description="Acidic residues" evidence="1">
    <location>
        <begin position="356"/>
        <end position="365"/>
    </location>
</feature>
<dbReference type="AlphaFoldDB" id="A9V2W2"/>
<accession>A9V2W2</accession>
<evidence type="ECO:0000313" key="4">
    <source>
        <dbReference type="Proteomes" id="UP000001357"/>
    </source>
</evidence>
<evidence type="ECO:0000259" key="2">
    <source>
        <dbReference type="PROSITE" id="PS50030"/>
    </source>
</evidence>
<feature type="compositionally biased region" description="Acidic residues" evidence="1">
    <location>
        <begin position="453"/>
        <end position="464"/>
    </location>
</feature>
<feature type="region of interest" description="Disordered" evidence="1">
    <location>
        <begin position="356"/>
        <end position="477"/>
    </location>
</feature>
<dbReference type="PANTHER" id="PTHR46738:SF1">
    <property type="entry name" value="UBIQUITIN-ASSOCIATED DOMAIN-CONTAINING PROTEIN 1"/>
    <property type="match status" value="1"/>
</dbReference>
<dbReference type="InterPro" id="IPR041927">
    <property type="entry name" value="UBA2_UBAC1"/>
</dbReference>
<dbReference type="InterPro" id="IPR009060">
    <property type="entry name" value="UBA-like_sf"/>
</dbReference>
<feature type="domain" description="UBA" evidence="2">
    <location>
        <begin position="238"/>
        <end position="278"/>
    </location>
</feature>
<dbReference type="PANTHER" id="PTHR46738">
    <property type="entry name" value="UBIQUITIN-ASSOCIATED DOMAIN-CONTAINING PROTEIN 1"/>
    <property type="match status" value="1"/>
</dbReference>
<dbReference type="GeneID" id="5892282"/>